<organism evidence="1 2">
    <name type="scientific">Coniophora puteana (strain RWD-64-598)</name>
    <name type="common">Brown rot fungus</name>
    <dbReference type="NCBI Taxonomy" id="741705"/>
    <lineage>
        <taxon>Eukaryota</taxon>
        <taxon>Fungi</taxon>
        <taxon>Dikarya</taxon>
        <taxon>Basidiomycota</taxon>
        <taxon>Agaricomycotina</taxon>
        <taxon>Agaricomycetes</taxon>
        <taxon>Agaricomycetidae</taxon>
        <taxon>Boletales</taxon>
        <taxon>Coniophorineae</taxon>
        <taxon>Coniophoraceae</taxon>
        <taxon>Coniophora</taxon>
    </lineage>
</organism>
<dbReference type="GeneID" id="19202987"/>
<reference evidence="2" key="1">
    <citation type="journal article" date="2012" name="Science">
        <title>The Paleozoic origin of enzymatic lignin decomposition reconstructed from 31 fungal genomes.</title>
        <authorList>
            <person name="Floudas D."/>
            <person name="Binder M."/>
            <person name="Riley R."/>
            <person name="Barry K."/>
            <person name="Blanchette R.A."/>
            <person name="Henrissat B."/>
            <person name="Martinez A.T."/>
            <person name="Otillar R."/>
            <person name="Spatafora J.W."/>
            <person name="Yadav J.S."/>
            <person name="Aerts A."/>
            <person name="Benoit I."/>
            <person name="Boyd A."/>
            <person name="Carlson A."/>
            <person name="Copeland A."/>
            <person name="Coutinho P.M."/>
            <person name="de Vries R.P."/>
            <person name="Ferreira P."/>
            <person name="Findley K."/>
            <person name="Foster B."/>
            <person name="Gaskell J."/>
            <person name="Glotzer D."/>
            <person name="Gorecki P."/>
            <person name="Heitman J."/>
            <person name="Hesse C."/>
            <person name="Hori C."/>
            <person name="Igarashi K."/>
            <person name="Jurgens J.A."/>
            <person name="Kallen N."/>
            <person name="Kersten P."/>
            <person name="Kohler A."/>
            <person name="Kuees U."/>
            <person name="Kumar T.K.A."/>
            <person name="Kuo A."/>
            <person name="LaButti K."/>
            <person name="Larrondo L.F."/>
            <person name="Lindquist E."/>
            <person name="Ling A."/>
            <person name="Lombard V."/>
            <person name="Lucas S."/>
            <person name="Lundell T."/>
            <person name="Martin R."/>
            <person name="McLaughlin D.J."/>
            <person name="Morgenstern I."/>
            <person name="Morin E."/>
            <person name="Murat C."/>
            <person name="Nagy L.G."/>
            <person name="Nolan M."/>
            <person name="Ohm R.A."/>
            <person name="Patyshakuliyeva A."/>
            <person name="Rokas A."/>
            <person name="Ruiz-Duenas F.J."/>
            <person name="Sabat G."/>
            <person name="Salamov A."/>
            <person name="Samejima M."/>
            <person name="Schmutz J."/>
            <person name="Slot J.C."/>
            <person name="St John F."/>
            <person name="Stenlid J."/>
            <person name="Sun H."/>
            <person name="Sun S."/>
            <person name="Syed K."/>
            <person name="Tsang A."/>
            <person name="Wiebenga A."/>
            <person name="Young D."/>
            <person name="Pisabarro A."/>
            <person name="Eastwood D.C."/>
            <person name="Martin F."/>
            <person name="Cullen D."/>
            <person name="Grigoriev I.V."/>
            <person name="Hibbett D.S."/>
        </authorList>
    </citation>
    <scope>NUCLEOTIDE SEQUENCE [LARGE SCALE GENOMIC DNA]</scope>
    <source>
        <strain evidence="2">RWD-64-598 SS2</strain>
    </source>
</reference>
<dbReference type="RefSeq" id="XP_007767100.1">
    <property type="nucleotide sequence ID" value="XM_007768910.1"/>
</dbReference>
<accession>A0A5M3MVW5</accession>
<comment type="caution">
    <text evidence="1">The sequence shown here is derived from an EMBL/GenBank/DDBJ whole genome shotgun (WGS) entry which is preliminary data.</text>
</comment>
<sequence length="194" mass="22377">MTTNARCEKQRAAKERWLADPEVLERQRLLGRQRAERQRERKRAAKAEGKITSVAFPAPVAVDPDRVAITTSVSDIRAEIQGWRLEWGRDSDFSREFHRELERSKEYGSKSVDRWMRELDDHVRHGRDILTMLKNVDISPFCRSPTGARDIFFQCMELTHIVLTEVTAISVKLDEYAPPTSNCAVSNARSYTLD</sequence>
<dbReference type="AlphaFoldDB" id="A0A5M3MVW5"/>
<protein>
    <submittedName>
        <fullName evidence="1">Uncharacterized protein</fullName>
    </submittedName>
</protein>
<name>A0A5M3MVW5_CONPW</name>
<evidence type="ECO:0000313" key="1">
    <source>
        <dbReference type="EMBL" id="EIW83302.1"/>
    </source>
</evidence>
<keyword evidence="2" id="KW-1185">Reference proteome</keyword>
<proteinExistence type="predicted"/>
<dbReference type="KEGG" id="cput:CONPUDRAFT_152327"/>
<evidence type="ECO:0000313" key="2">
    <source>
        <dbReference type="Proteomes" id="UP000053558"/>
    </source>
</evidence>
<dbReference type="EMBL" id="JH711576">
    <property type="protein sequence ID" value="EIW83302.1"/>
    <property type="molecule type" value="Genomic_DNA"/>
</dbReference>
<dbReference type="OrthoDB" id="2659386at2759"/>
<gene>
    <name evidence="1" type="ORF">CONPUDRAFT_152327</name>
</gene>
<dbReference type="Proteomes" id="UP000053558">
    <property type="component" value="Unassembled WGS sequence"/>
</dbReference>